<keyword evidence="3 5" id="KW-0520">NAD</keyword>
<sequence length="175" mass="19395">MNSPVTDKQLSHQLSYLLRHAPHQAGLSLEVGSWVPLAPLLMHLGVSRPQVERVVAQSDKQRFSLHGERIRANQGHSVPVDLELLPAEPPSVLYHGTVATALGRIRLSGLRPMQRHHVHLSPDVETAHRVGARRGPAVVLTVRSGLMHARGHLFYRSENGVWLVDEVPGQFLVFP</sequence>
<dbReference type="GO" id="GO:0006388">
    <property type="term" value="P:tRNA splicing, via endonucleolytic cleavage and ligation"/>
    <property type="evidence" value="ECO:0007669"/>
    <property type="project" value="UniProtKB-UniRule"/>
</dbReference>
<name>A0A3G8Y951_9DEIO</name>
<dbReference type="GO" id="GO:0003950">
    <property type="term" value="F:NAD+ poly-ADP-ribosyltransferase activity"/>
    <property type="evidence" value="ECO:0007669"/>
    <property type="project" value="InterPro"/>
</dbReference>
<keyword evidence="2 5" id="KW-0808">Transferase</keyword>
<dbReference type="EMBL" id="CP034183">
    <property type="protein sequence ID" value="AZI41889.1"/>
    <property type="molecule type" value="Genomic_DNA"/>
</dbReference>
<keyword evidence="7" id="KW-1185">Reference proteome</keyword>
<dbReference type="InterPro" id="IPR022928">
    <property type="entry name" value="RNA_2'-PTrans_KptA"/>
</dbReference>
<dbReference type="Gene3D" id="3.20.170.30">
    <property type="match status" value="1"/>
</dbReference>
<dbReference type="AlphaFoldDB" id="A0A3G8Y951"/>
<accession>A0A3G8Y951</accession>
<dbReference type="PANTHER" id="PTHR12684">
    <property type="entry name" value="PUTATIVE PHOSPHOTRANSFERASE"/>
    <property type="match status" value="1"/>
</dbReference>
<evidence type="ECO:0000256" key="3">
    <source>
        <dbReference type="ARBA" id="ARBA00023027"/>
    </source>
</evidence>
<dbReference type="Gene3D" id="1.10.10.970">
    <property type="entry name" value="RNA 2'-phosphotransferase, Tpt1/KptA family, N-terminal domain"/>
    <property type="match status" value="1"/>
</dbReference>
<evidence type="ECO:0000313" key="6">
    <source>
        <dbReference type="EMBL" id="AZI41889.1"/>
    </source>
</evidence>
<evidence type="ECO:0000256" key="1">
    <source>
        <dbReference type="ARBA" id="ARBA00009836"/>
    </source>
</evidence>
<dbReference type="Pfam" id="PF01885">
    <property type="entry name" value="PTS_2-RNA"/>
    <property type="match status" value="1"/>
</dbReference>
<dbReference type="OrthoDB" id="4537997at2"/>
<comment type="similarity">
    <text evidence="1 5">Belongs to the KptA/TPT1 family.</text>
</comment>
<evidence type="ECO:0000256" key="4">
    <source>
        <dbReference type="ARBA" id="ARBA00025212"/>
    </source>
</evidence>
<protein>
    <recommendedName>
        <fullName evidence="5">Probable RNA 2'-phosphotransferase</fullName>
        <ecNumber evidence="5">2.7.1.-</ecNumber>
    </recommendedName>
</protein>
<dbReference type="EC" id="2.7.1.-" evidence="5"/>
<evidence type="ECO:0000313" key="7">
    <source>
        <dbReference type="Proteomes" id="UP000276417"/>
    </source>
</evidence>
<comment type="function">
    <text evidence="4 5">Removes the 2'-phosphate from RNA via an intermediate in which the phosphate is ADP-ribosylated by NAD followed by a presumed transesterification to release the RNA and generate ADP-ribose 1''-2''-cyclic phosphate (APPR&gt;P). May function as an ADP-ribosylase.</text>
</comment>
<reference evidence="6 7" key="1">
    <citation type="submission" date="2018-11" db="EMBL/GenBank/DDBJ databases">
        <title>Deinococcus shelandsis sp. nov., isolated from South Shetland Islands soil of Antarctica.</title>
        <authorList>
            <person name="Tian J."/>
        </authorList>
    </citation>
    <scope>NUCLEOTIDE SEQUENCE [LARGE SCALE GENOMIC DNA]</scope>
    <source>
        <strain evidence="6 7">S14-83T</strain>
    </source>
</reference>
<dbReference type="Proteomes" id="UP000276417">
    <property type="component" value="Chromosome 1"/>
</dbReference>
<dbReference type="InterPro" id="IPR002745">
    <property type="entry name" value="Ptrans_KptA/Tpt1"/>
</dbReference>
<dbReference type="InterPro" id="IPR042081">
    <property type="entry name" value="RNA_2'-PTrans_C"/>
</dbReference>
<dbReference type="PANTHER" id="PTHR12684:SF2">
    <property type="entry name" value="TRNA 2'-PHOSPHOTRANSFERASE 1"/>
    <property type="match status" value="1"/>
</dbReference>
<evidence type="ECO:0000256" key="2">
    <source>
        <dbReference type="ARBA" id="ARBA00022679"/>
    </source>
</evidence>
<dbReference type="InterPro" id="IPR042080">
    <property type="entry name" value="RNA_2'-PTrans_N"/>
</dbReference>
<proteinExistence type="inferred from homology"/>
<organism evidence="6 7">
    <name type="scientific">Deinococcus psychrotolerans</name>
    <dbReference type="NCBI Taxonomy" id="2489213"/>
    <lineage>
        <taxon>Bacteria</taxon>
        <taxon>Thermotogati</taxon>
        <taxon>Deinococcota</taxon>
        <taxon>Deinococci</taxon>
        <taxon>Deinococcales</taxon>
        <taxon>Deinococcaceae</taxon>
        <taxon>Deinococcus</taxon>
    </lineage>
</organism>
<evidence type="ECO:0000256" key="5">
    <source>
        <dbReference type="HAMAP-Rule" id="MF_00299"/>
    </source>
</evidence>
<dbReference type="HAMAP" id="MF_00299">
    <property type="entry name" value="KptA"/>
    <property type="match status" value="1"/>
</dbReference>
<dbReference type="RefSeq" id="WP_124867849.1">
    <property type="nucleotide sequence ID" value="NZ_CP034183.1"/>
</dbReference>
<dbReference type="KEGG" id="dph:EHF33_03265"/>
<gene>
    <name evidence="5" type="primary">kptA</name>
    <name evidence="6" type="ORF">EHF33_03265</name>
</gene>
<dbReference type="GO" id="GO:0000215">
    <property type="term" value="F:tRNA 2'-phosphotransferase activity"/>
    <property type="evidence" value="ECO:0007669"/>
    <property type="project" value="TreeGrafter"/>
</dbReference>
<dbReference type="SUPFAM" id="SSF56399">
    <property type="entry name" value="ADP-ribosylation"/>
    <property type="match status" value="1"/>
</dbReference>